<organism evidence="3 4">
    <name type="scientific">Ascosphaera apis ARSEF 7405</name>
    <dbReference type="NCBI Taxonomy" id="392613"/>
    <lineage>
        <taxon>Eukaryota</taxon>
        <taxon>Fungi</taxon>
        <taxon>Dikarya</taxon>
        <taxon>Ascomycota</taxon>
        <taxon>Pezizomycotina</taxon>
        <taxon>Eurotiomycetes</taxon>
        <taxon>Eurotiomycetidae</taxon>
        <taxon>Onygenales</taxon>
        <taxon>Ascosphaeraceae</taxon>
        <taxon>Ascosphaera</taxon>
    </lineage>
</organism>
<name>A0A166PIV0_9EURO</name>
<dbReference type="PANTHER" id="PTHR13299">
    <property type="entry name" value="PEROXISOMAL MEMBRANE PROTEIN PEX16"/>
    <property type="match status" value="1"/>
</dbReference>
<reference evidence="3 4" key="1">
    <citation type="journal article" date="2016" name="Genome Biol. Evol.">
        <title>Divergent and convergent evolution of fungal pathogenicity.</title>
        <authorList>
            <person name="Shang Y."/>
            <person name="Xiao G."/>
            <person name="Zheng P."/>
            <person name="Cen K."/>
            <person name="Zhan S."/>
            <person name="Wang C."/>
        </authorList>
    </citation>
    <scope>NUCLEOTIDE SEQUENCE [LARGE SCALE GENOMIC DNA]</scope>
    <source>
        <strain evidence="3 4">ARSEF 7405</strain>
    </source>
</reference>
<proteinExistence type="inferred from homology"/>
<comment type="similarity">
    <text evidence="1 2">Belongs to the peroxin-16 family.</text>
</comment>
<evidence type="ECO:0000256" key="1">
    <source>
        <dbReference type="ARBA" id="ARBA00009505"/>
    </source>
</evidence>
<dbReference type="PANTHER" id="PTHR13299:SF0">
    <property type="entry name" value="PEROXISOMAL MEMBRANE PROTEIN PEX16"/>
    <property type="match status" value="1"/>
</dbReference>
<keyword evidence="2" id="KW-0576">Peroxisome</keyword>
<dbReference type="InterPro" id="IPR013919">
    <property type="entry name" value="Pex16"/>
</dbReference>
<keyword evidence="2" id="KW-0962">Peroxisome biogenesis</keyword>
<evidence type="ECO:0000256" key="2">
    <source>
        <dbReference type="RuleBase" id="RU365003"/>
    </source>
</evidence>
<comment type="subcellular location">
    <subcellularLocation>
        <location evidence="2">Peroxisome membrane</location>
    </subcellularLocation>
</comment>
<dbReference type="GO" id="GO:0005778">
    <property type="term" value="C:peroxisomal membrane"/>
    <property type="evidence" value="ECO:0007669"/>
    <property type="project" value="UniProtKB-SubCell"/>
</dbReference>
<dbReference type="Pfam" id="PF08610">
    <property type="entry name" value="Pex16"/>
    <property type="match status" value="1"/>
</dbReference>
<sequence>MGTVKAMQKRPPTSLLDPSKLVALYEDFITSNSRSVTQVESALRSLTYIIPGRFRESELATESLHSFVQLLSLYHDSLVARTIAKLPASISRPNPTPHERYTKYWCKHSPTYRRVALCLQMIRHTELLWEMVARRRGEKVRYRVILIIEAVKAICRFILLRLTNSRPVVSPPLPEREVDPRAAEAEKETNEWDALETPEIQPPQEVKWTMPRTGQTLPSLPRVNDVSNYLISKVLTADDIKSPRNLLHRVTGQGQLAEVLYILRPLVYALALKRWSNKKNSWAPWLIGFGMEYACRQLAKKNFRERLAGGLRGLTGLEREELRKRGTNMLWWIIRSGFYANVTKVWLQGVTSKMRGVLFLDMIATIIEDYSYLWDNYYFSTANF</sequence>
<evidence type="ECO:0000313" key="3">
    <source>
        <dbReference type="EMBL" id="KZZ97080.1"/>
    </source>
</evidence>
<dbReference type="EMBL" id="AZGZ01000002">
    <property type="protein sequence ID" value="KZZ97080.1"/>
    <property type="molecule type" value="Genomic_DNA"/>
</dbReference>
<dbReference type="Proteomes" id="UP000242877">
    <property type="component" value="Unassembled WGS sequence"/>
</dbReference>
<dbReference type="GO" id="GO:0007031">
    <property type="term" value="P:peroxisome organization"/>
    <property type="evidence" value="ECO:0007669"/>
    <property type="project" value="UniProtKB-KW"/>
</dbReference>
<gene>
    <name evidence="3" type="ORF">AAP_00723</name>
</gene>
<evidence type="ECO:0000313" key="4">
    <source>
        <dbReference type="Proteomes" id="UP000242877"/>
    </source>
</evidence>
<comment type="caution">
    <text evidence="3">The sequence shown here is derived from an EMBL/GenBank/DDBJ whole genome shotgun (WGS) entry which is preliminary data.</text>
</comment>
<protein>
    <recommendedName>
        <fullName evidence="2">Peroxisomal membrane protein PEX16</fullName>
    </recommendedName>
</protein>
<dbReference type="AlphaFoldDB" id="A0A166PIV0"/>
<keyword evidence="4" id="KW-1185">Reference proteome</keyword>
<accession>A0A166PIV0</accession>
<dbReference type="OrthoDB" id="2021143at2759"/>
<dbReference type="VEuPathDB" id="FungiDB:AAP_00723"/>